<name>A0AAE0X169_9PEZI</name>
<reference evidence="2" key="1">
    <citation type="journal article" date="2023" name="Mol. Phylogenet. Evol.">
        <title>Genome-scale phylogeny and comparative genomics of the fungal order Sordariales.</title>
        <authorList>
            <person name="Hensen N."/>
            <person name="Bonometti L."/>
            <person name="Westerberg I."/>
            <person name="Brannstrom I.O."/>
            <person name="Guillou S."/>
            <person name="Cros-Aarteil S."/>
            <person name="Calhoun S."/>
            <person name="Haridas S."/>
            <person name="Kuo A."/>
            <person name="Mondo S."/>
            <person name="Pangilinan J."/>
            <person name="Riley R."/>
            <person name="LaButti K."/>
            <person name="Andreopoulos B."/>
            <person name="Lipzen A."/>
            <person name="Chen C."/>
            <person name="Yan M."/>
            <person name="Daum C."/>
            <person name="Ng V."/>
            <person name="Clum A."/>
            <person name="Steindorff A."/>
            <person name="Ohm R.A."/>
            <person name="Martin F."/>
            <person name="Silar P."/>
            <person name="Natvig D.O."/>
            <person name="Lalanne C."/>
            <person name="Gautier V."/>
            <person name="Ament-Velasquez S.L."/>
            <person name="Kruys A."/>
            <person name="Hutchinson M.I."/>
            <person name="Powell A.J."/>
            <person name="Barry K."/>
            <person name="Miller A.N."/>
            <person name="Grigoriev I.V."/>
            <person name="Debuchy R."/>
            <person name="Gladieux P."/>
            <person name="Hiltunen Thoren M."/>
            <person name="Johannesson H."/>
        </authorList>
    </citation>
    <scope>NUCLEOTIDE SEQUENCE</scope>
    <source>
        <strain evidence="2">CBS 314.62</strain>
    </source>
</reference>
<evidence type="ECO:0000313" key="2">
    <source>
        <dbReference type="EMBL" id="KAK3682660.1"/>
    </source>
</evidence>
<gene>
    <name evidence="2" type="ORF">B0T22DRAFT_501960</name>
</gene>
<accession>A0AAE0X169</accession>
<evidence type="ECO:0000313" key="3">
    <source>
        <dbReference type="Proteomes" id="UP001270362"/>
    </source>
</evidence>
<dbReference type="Proteomes" id="UP001270362">
    <property type="component" value="Unassembled WGS sequence"/>
</dbReference>
<reference evidence="2" key="2">
    <citation type="submission" date="2023-06" db="EMBL/GenBank/DDBJ databases">
        <authorList>
            <consortium name="Lawrence Berkeley National Laboratory"/>
            <person name="Haridas S."/>
            <person name="Hensen N."/>
            <person name="Bonometti L."/>
            <person name="Westerberg I."/>
            <person name="Brannstrom I.O."/>
            <person name="Guillou S."/>
            <person name="Cros-Aarteil S."/>
            <person name="Calhoun S."/>
            <person name="Kuo A."/>
            <person name="Mondo S."/>
            <person name="Pangilinan J."/>
            <person name="Riley R."/>
            <person name="Labutti K."/>
            <person name="Andreopoulos B."/>
            <person name="Lipzen A."/>
            <person name="Chen C."/>
            <person name="Yanf M."/>
            <person name="Daum C."/>
            <person name="Ng V."/>
            <person name="Clum A."/>
            <person name="Steindorff A."/>
            <person name="Ohm R."/>
            <person name="Martin F."/>
            <person name="Silar P."/>
            <person name="Natvig D."/>
            <person name="Lalanne C."/>
            <person name="Gautier V."/>
            <person name="Ament-Velasquez S.L."/>
            <person name="Kruys A."/>
            <person name="Hutchinson M.I."/>
            <person name="Powell A.J."/>
            <person name="Barry K."/>
            <person name="Miller A.N."/>
            <person name="Grigoriev I.V."/>
            <person name="Debuchy R."/>
            <person name="Gladieux P."/>
            <person name="Thoren M.H."/>
            <person name="Johannesson H."/>
        </authorList>
    </citation>
    <scope>NUCLEOTIDE SEQUENCE</scope>
    <source>
        <strain evidence="2">CBS 314.62</strain>
    </source>
</reference>
<comment type="caution">
    <text evidence="2">The sequence shown here is derived from an EMBL/GenBank/DDBJ whole genome shotgun (WGS) entry which is preliminary data.</text>
</comment>
<organism evidence="2 3">
    <name type="scientific">Podospora appendiculata</name>
    <dbReference type="NCBI Taxonomy" id="314037"/>
    <lineage>
        <taxon>Eukaryota</taxon>
        <taxon>Fungi</taxon>
        <taxon>Dikarya</taxon>
        <taxon>Ascomycota</taxon>
        <taxon>Pezizomycotina</taxon>
        <taxon>Sordariomycetes</taxon>
        <taxon>Sordariomycetidae</taxon>
        <taxon>Sordariales</taxon>
        <taxon>Podosporaceae</taxon>
        <taxon>Podospora</taxon>
    </lineage>
</organism>
<dbReference type="EMBL" id="JAULSO010000005">
    <property type="protein sequence ID" value="KAK3682660.1"/>
    <property type="molecule type" value="Genomic_DNA"/>
</dbReference>
<feature type="compositionally biased region" description="Low complexity" evidence="1">
    <location>
        <begin position="340"/>
        <end position="357"/>
    </location>
</feature>
<feature type="compositionally biased region" description="Polar residues" evidence="1">
    <location>
        <begin position="365"/>
        <end position="375"/>
    </location>
</feature>
<keyword evidence="3" id="KW-1185">Reference proteome</keyword>
<feature type="region of interest" description="Disordered" evidence="1">
    <location>
        <begin position="304"/>
        <end position="375"/>
    </location>
</feature>
<sequence length="509" mass="56554">MDMADVLERLQRALKEAKEKLAQYLHKVQTEIFSVLKVEKNRANRAGDGVTDVGNKVYPHKLRRWTEFPLLHAGRFDAFAEAFGDSEIFPSLFEVETIKRDLLPTTRKNELDIWPLIRAYVEVPASKVLGAYLTRYPNPRCATFEFSNNAYGLSRDIKGMNKPAPATRSEDDQQPPTKRRSPERISSLDPDRWGIRVTQDNVRATALVAEYKAAHKARAEQHWLIVWIHASGDCILLLAILDTPGVLSFHFVPSSMDSEGLKPTADGTRCTPVAQLLTLALVGLEAENQPLQWIQKALADLPRWPSTKQTTGSQSKSITGPSLPPPPPPPPNDDDDDLQGGATEEPSSSSTGSGSKSASKDSESQPITKPQTGRTSLRDHFISKAQLCSIFRTQLAENLDCGCECLDKYLMFGSTGILFKITLPGYGYTLVTKGVQGVYADALVHEARVYNHCRDLQGVYIPVHLGNIDLVVPYPLQSLALVRHMMLMSWAGPHPRGVCAGRCRYRRRD</sequence>
<dbReference type="AlphaFoldDB" id="A0AAE0X169"/>
<feature type="region of interest" description="Disordered" evidence="1">
    <location>
        <begin position="157"/>
        <end position="188"/>
    </location>
</feature>
<proteinExistence type="predicted"/>
<feature type="compositionally biased region" description="Low complexity" evidence="1">
    <location>
        <begin position="306"/>
        <end position="320"/>
    </location>
</feature>
<protein>
    <submittedName>
        <fullName evidence="2">Uncharacterized protein</fullName>
    </submittedName>
</protein>
<evidence type="ECO:0000256" key="1">
    <source>
        <dbReference type="SAM" id="MobiDB-lite"/>
    </source>
</evidence>
<feature type="compositionally biased region" description="Pro residues" evidence="1">
    <location>
        <begin position="322"/>
        <end position="331"/>
    </location>
</feature>